<dbReference type="CDD" id="cd04301">
    <property type="entry name" value="NAT_SF"/>
    <property type="match status" value="1"/>
</dbReference>
<organism evidence="2 3">
    <name type="scientific">Clostridium thailandense</name>
    <dbReference type="NCBI Taxonomy" id="2794346"/>
    <lineage>
        <taxon>Bacteria</taxon>
        <taxon>Bacillati</taxon>
        <taxon>Bacillota</taxon>
        <taxon>Clostridia</taxon>
        <taxon>Eubacteriales</taxon>
        <taxon>Clostridiaceae</taxon>
        <taxon>Clostridium</taxon>
    </lineage>
</organism>
<protein>
    <submittedName>
        <fullName evidence="2">Beta-lysine N-acetyltransferase</fullName>
    </submittedName>
</protein>
<dbReference type="InterPro" id="IPR022525">
    <property type="entry name" value="GNAT_AblB"/>
</dbReference>
<keyword evidence="3" id="KW-1185">Reference proteome</keyword>
<dbReference type="NCBIfam" id="TIGR03827">
    <property type="entry name" value="GNAT_ablB"/>
    <property type="match status" value="1"/>
</dbReference>
<reference evidence="2" key="1">
    <citation type="submission" date="2020-12" db="EMBL/GenBank/DDBJ databases">
        <title>Clostridium thailandense sp. nov., a novel acetogenic bacterium isolated from peat land soil in Thailand.</title>
        <authorList>
            <person name="Chaikitkaew S."/>
            <person name="Birkeland N.K."/>
        </authorList>
    </citation>
    <scope>NUCLEOTIDE SEQUENCE</scope>
    <source>
        <strain evidence="2">PL3</strain>
    </source>
</reference>
<evidence type="ECO:0000313" key="3">
    <source>
        <dbReference type="Proteomes" id="UP000694308"/>
    </source>
</evidence>
<gene>
    <name evidence="2" type="primary">ablB</name>
    <name evidence="2" type="ORF">I6U48_06335</name>
</gene>
<dbReference type="EMBL" id="JAEEGC010000026">
    <property type="protein sequence ID" value="MBV7272534.1"/>
    <property type="molecule type" value="Genomic_DNA"/>
</dbReference>
<dbReference type="InterPro" id="IPR000182">
    <property type="entry name" value="GNAT_dom"/>
</dbReference>
<dbReference type="GO" id="GO:0008080">
    <property type="term" value="F:N-acetyltransferase activity"/>
    <property type="evidence" value="ECO:0007669"/>
    <property type="project" value="InterPro"/>
</dbReference>
<evidence type="ECO:0000313" key="2">
    <source>
        <dbReference type="EMBL" id="MBV7272534.1"/>
    </source>
</evidence>
<dbReference type="AlphaFoldDB" id="A0A949TXX8"/>
<evidence type="ECO:0000259" key="1">
    <source>
        <dbReference type="PROSITE" id="PS51186"/>
    </source>
</evidence>
<comment type="caution">
    <text evidence="2">The sequence shown here is derived from an EMBL/GenBank/DDBJ whole genome shotgun (WGS) entry which is preliminary data.</text>
</comment>
<name>A0A949TXX8_9CLOT</name>
<proteinExistence type="predicted"/>
<dbReference type="PROSITE" id="PS51186">
    <property type="entry name" value="GNAT"/>
    <property type="match status" value="1"/>
</dbReference>
<dbReference type="Pfam" id="PF00583">
    <property type="entry name" value="Acetyltransf_1"/>
    <property type="match status" value="1"/>
</dbReference>
<dbReference type="RefSeq" id="WP_218319569.1">
    <property type="nucleotide sequence ID" value="NZ_JAEEGC010000026.1"/>
</dbReference>
<dbReference type="Proteomes" id="UP000694308">
    <property type="component" value="Unassembled WGS sequence"/>
</dbReference>
<feature type="domain" description="N-acetyltransferase" evidence="1">
    <location>
        <begin position="134"/>
        <end position="285"/>
    </location>
</feature>
<sequence length="289" mass="33689">MNIEHCKLNNDNYHTKIDQSKIYVDYTNSRIKIIEFHNISAQNIRRIVHFAAKQHLGKVICNCDNEAYVSFLEAGFHLEGKIDGYFKGEDAFCMSYFIDSSRKLYRNRDKENIFLMKSLNVGNTFVYSENNFKYEIRTANENDIKGMIELFYNVFFTYPSPVYDEEYLRKTMNKNILYKVAIDDGKVIGVASADIDEENLNAEMTDCATYPQYRGQGILSNIIYFLEAELRNRRLITLYSLSRAVNPGINIVLSKHGYKFRGRLINNCNICGGFENMNIWVKNLSFERS</sequence>
<accession>A0A949TXX8</accession>